<name>A0A928KQR0_9FIRM</name>
<dbReference type="AlphaFoldDB" id="A0A928KQR0"/>
<dbReference type="Proteomes" id="UP000754750">
    <property type="component" value="Unassembled WGS sequence"/>
</dbReference>
<organism evidence="1 2">
    <name type="scientific">Faecalispora sporosphaeroides</name>
    <dbReference type="NCBI Taxonomy" id="1549"/>
    <lineage>
        <taxon>Bacteria</taxon>
        <taxon>Bacillati</taxon>
        <taxon>Bacillota</taxon>
        <taxon>Clostridia</taxon>
        <taxon>Eubacteriales</taxon>
        <taxon>Oscillospiraceae</taxon>
        <taxon>Faecalispora</taxon>
    </lineage>
</organism>
<sequence length="93" mass="10948">MRKRIVRSVRQDQYEQVCSNLNRRGKSGAFDASYAVTIPVEDCEYLLRLEPCKKRKLEALQAVQVCRDGKERRFKLITDNLPRSALLELFLFR</sequence>
<accession>A0A928KQR0</accession>
<evidence type="ECO:0000313" key="2">
    <source>
        <dbReference type="Proteomes" id="UP000754750"/>
    </source>
</evidence>
<evidence type="ECO:0000313" key="1">
    <source>
        <dbReference type="EMBL" id="MBE6833017.1"/>
    </source>
</evidence>
<proteinExistence type="predicted"/>
<reference evidence="1" key="1">
    <citation type="submission" date="2019-04" db="EMBL/GenBank/DDBJ databases">
        <title>Evolution of Biomass-Degrading Anaerobic Consortia Revealed by Metagenomics.</title>
        <authorList>
            <person name="Peng X."/>
        </authorList>
    </citation>
    <scope>NUCLEOTIDE SEQUENCE</scope>
    <source>
        <strain evidence="1">SIG551</strain>
    </source>
</reference>
<dbReference type="EMBL" id="SVNY01000002">
    <property type="protein sequence ID" value="MBE6833017.1"/>
    <property type="molecule type" value="Genomic_DNA"/>
</dbReference>
<comment type="caution">
    <text evidence="1">The sequence shown here is derived from an EMBL/GenBank/DDBJ whole genome shotgun (WGS) entry which is preliminary data.</text>
</comment>
<protein>
    <submittedName>
        <fullName evidence="1">Uncharacterized protein</fullName>
    </submittedName>
</protein>
<gene>
    <name evidence="1" type="ORF">E7512_05455</name>
</gene>